<dbReference type="EMBL" id="BQKY01000007">
    <property type="protein sequence ID" value="GJN90941.1"/>
    <property type="molecule type" value="Genomic_DNA"/>
</dbReference>
<gene>
    <name evidence="3" type="ORF">Rhopal_003955-T1</name>
</gene>
<evidence type="ECO:0000256" key="2">
    <source>
        <dbReference type="SAM" id="SignalP"/>
    </source>
</evidence>
<accession>A0AAV5GN24</accession>
<feature type="signal peptide" evidence="2">
    <location>
        <begin position="1"/>
        <end position="22"/>
    </location>
</feature>
<evidence type="ECO:0000313" key="3">
    <source>
        <dbReference type="EMBL" id="GJN90941.1"/>
    </source>
</evidence>
<evidence type="ECO:0000256" key="1">
    <source>
        <dbReference type="SAM" id="MobiDB-lite"/>
    </source>
</evidence>
<feature type="compositionally biased region" description="Polar residues" evidence="1">
    <location>
        <begin position="179"/>
        <end position="198"/>
    </location>
</feature>
<dbReference type="Proteomes" id="UP001342314">
    <property type="component" value="Unassembled WGS sequence"/>
</dbReference>
<proteinExistence type="predicted"/>
<feature type="region of interest" description="Disordered" evidence="1">
    <location>
        <begin position="178"/>
        <end position="199"/>
    </location>
</feature>
<keyword evidence="2" id="KW-0732">Signal</keyword>
<protein>
    <recommendedName>
        <fullName evidence="5">Proteophosphoglycan ppg4</fullName>
    </recommendedName>
</protein>
<feature type="region of interest" description="Disordered" evidence="1">
    <location>
        <begin position="127"/>
        <end position="154"/>
    </location>
</feature>
<dbReference type="AlphaFoldDB" id="A0AAV5GN24"/>
<name>A0AAV5GN24_9BASI</name>
<feature type="chain" id="PRO_5043831543" description="Proteophosphoglycan ppg4" evidence="2">
    <location>
        <begin position="23"/>
        <end position="260"/>
    </location>
</feature>
<reference evidence="3 4" key="1">
    <citation type="submission" date="2021-12" db="EMBL/GenBank/DDBJ databases">
        <title>High titer production of polyol ester of fatty acids by Rhodotorula paludigena BS15 towards product separation-free biomass refinery.</title>
        <authorList>
            <person name="Mano J."/>
            <person name="Ono H."/>
            <person name="Tanaka T."/>
            <person name="Naito K."/>
            <person name="Sushida H."/>
            <person name="Ike M."/>
            <person name="Tokuyasu K."/>
            <person name="Kitaoka M."/>
        </authorList>
    </citation>
    <scope>NUCLEOTIDE SEQUENCE [LARGE SCALE GENOMIC DNA]</scope>
    <source>
        <strain evidence="3 4">BS15</strain>
    </source>
</reference>
<comment type="caution">
    <text evidence="3">The sequence shown here is derived from an EMBL/GenBank/DDBJ whole genome shotgun (WGS) entry which is preliminary data.</text>
</comment>
<keyword evidence="4" id="KW-1185">Reference proteome</keyword>
<organism evidence="3 4">
    <name type="scientific">Rhodotorula paludigena</name>
    <dbReference type="NCBI Taxonomy" id="86838"/>
    <lineage>
        <taxon>Eukaryota</taxon>
        <taxon>Fungi</taxon>
        <taxon>Dikarya</taxon>
        <taxon>Basidiomycota</taxon>
        <taxon>Pucciniomycotina</taxon>
        <taxon>Microbotryomycetes</taxon>
        <taxon>Sporidiobolales</taxon>
        <taxon>Sporidiobolaceae</taxon>
        <taxon>Rhodotorula</taxon>
    </lineage>
</organism>
<sequence length="260" mass="25507">MPRLGTVSTLVALAAFARLAAAQTALEVSTDQQTLAAVIPGECSTQCADWLATLGTCGTATAAVDAAYATCVCDDTFVSNFQTCAACMATDLTATNDAANAEIATNAPGELTAYCAAAGTAVSATSATDTTSSTLTTDTDTSTTSVGTGSTISLSTPDPTTTLSYSVPIPEVTTPTITYSNPNAVSTTSLPSDASVSGPTAGDDGIVTLRLTAAGQDFPTQSKSANAFVSGAAGAREGAKSTVVAAVVALAAVAGGMMLV</sequence>
<evidence type="ECO:0008006" key="5">
    <source>
        <dbReference type="Google" id="ProtNLM"/>
    </source>
</evidence>
<evidence type="ECO:0000313" key="4">
    <source>
        <dbReference type="Proteomes" id="UP001342314"/>
    </source>
</evidence>